<feature type="transmembrane region" description="Helical" evidence="6">
    <location>
        <begin position="266"/>
        <end position="292"/>
    </location>
</feature>
<keyword evidence="10" id="KW-1185">Reference proteome</keyword>
<proteinExistence type="predicted"/>
<evidence type="ECO:0000256" key="1">
    <source>
        <dbReference type="ARBA" id="ARBA00004651"/>
    </source>
</evidence>
<reference evidence="9 10" key="1">
    <citation type="submission" date="2024-09" db="EMBL/GenBank/DDBJ databases">
        <title>Novel species of the genus Pelomonas and Roseateles isolated from streams.</title>
        <authorList>
            <person name="Lu H."/>
        </authorList>
    </citation>
    <scope>NUCLEOTIDE SEQUENCE [LARGE SCALE GENOMIC DNA]</scope>
    <source>
        <strain evidence="9 10">BYS96W</strain>
    </source>
</reference>
<dbReference type="RefSeq" id="WP_394490183.1">
    <property type="nucleotide sequence ID" value="NZ_JBIGIA010000015.1"/>
</dbReference>
<protein>
    <submittedName>
        <fullName evidence="9">ABC transporter permease</fullName>
    </submittedName>
</protein>
<keyword evidence="4 6" id="KW-1133">Transmembrane helix</keyword>
<dbReference type="PANTHER" id="PTHR30572">
    <property type="entry name" value="MEMBRANE COMPONENT OF TRANSPORTER-RELATED"/>
    <property type="match status" value="1"/>
</dbReference>
<dbReference type="InterPro" id="IPR025857">
    <property type="entry name" value="MacB_PCD"/>
</dbReference>
<feature type="domain" description="MacB-like periplasmic core" evidence="8">
    <location>
        <begin position="31"/>
        <end position="231"/>
    </location>
</feature>
<evidence type="ECO:0000313" key="9">
    <source>
        <dbReference type="EMBL" id="MFG6458824.1"/>
    </source>
</evidence>
<evidence type="ECO:0000256" key="5">
    <source>
        <dbReference type="ARBA" id="ARBA00023136"/>
    </source>
</evidence>
<accession>A0ABW7GA29</accession>
<name>A0ABW7GA29_9BURK</name>
<evidence type="ECO:0000259" key="7">
    <source>
        <dbReference type="Pfam" id="PF02687"/>
    </source>
</evidence>
<dbReference type="PANTHER" id="PTHR30572:SF15">
    <property type="entry name" value="ABC TRANSPORTER PERMEASE"/>
    <property type="match status" value="1"/>
</dbReference>
<evidence type="ECO:0000256" key="2">
    <source>
        <dbReference type="ARBA" id="ARBA00022475"/>
    </source>
</evidence>
<keyword evidence="2" id="KW-1003">Cell membrane</keyword>
<keyword evidence="3 6" id="KW-0812">Transmembrane</keyword>
<evidence type="ECO:0000313" key="10">
    <source>
        <dbReference type="Proteomes" id="UP001606305"/>
    </source>
</evidence>
<evidence type="ECO:0000256" key="3">
    <source>
        <dbReference type="ARBA" id="ARBA00022692"/>
    </source>
</evidence>
<feature type="transmembrane region" description="Helical" evidence="6">
    <location>
        <begin position="313"/>
        <end position="341"/>
    </location>
</feature>
<feature type="transmembrane region" description="Helical" evidence="6">
    <location>
        <begin position="361"/>
        <end position="384"/>
    </location>
</feature>
<keyword evidence="5 6" id="KW-0472">Membrane</keyword>
<dbReference type="EMBL" id="JBIGIA010000015">
    <property type="protein sequence ID" value="MFG6458824.1"/>
    <property type="molecule type" value="Genomic_DNA"/>
</dbReference>
<comment type="caution">
    <text evidence="9">The sequence shown here is derived from an EMBL/GenBank/DDBJ whole genome shotgun (WGS) entry which is preliminary data.</text>
</comment>
<gene>
    <name evidence="9" type="ORF">ACG00X_18465</name>
</gene>
<dbReference type="Pfam" id="PF12704">
    <property type="entry name" value="MacB_PCD"/>
    <property type="match status" value="1"/>
</dbReference>
<dbReference type="InterPro" id="IPR003838">
    <property type="entry name" value="ABC3_permease_C"/>
</dbReference>
<evidence type="ECO:0000256" key="4">
    <source>
        <dbReference type="ARBA" id="ARBA00022989"/>
    </source>
</evidence>
<dbReference type="Pfam" id="PF02687">
    <property type="entry name" value="FtsX"/>
    <property type="match status" value="1"/>
</dbReference>
<evidence type="ECO:0000259" key="8">
    <source>
        <dbReference type="Pfam" id="PF12704"/>
    </source>
</evidence>
<comment type="subcellular location">
    <subcellularLocation>
        <location evidence="1">Cell membrane</location>
        <topology evidence="1">Multi-pass membrane protein</topology>
    </subcellularLocation>
</comment>
<feature type="domain" description="ABC3 transporter permease C-terminal" evidence="7">
    <location>
        <begin position="275"/>
        <end position="391"/>
    </location>
</feature>
<dbReference type="InterPro" id="IPR050250">
    <property type="entry name" value="Macrolide_Exporter_MacB"/>
</dbReference>
<evidence type="ECO:0000256" key="6">
    <source>
        <dbReference type="SAM" id="Phobius"/>
    </source>
</evidence>
<dbReference type="Proteomes" id="UP001606305">
    <property type="component" value="Unassembled WGS sequence"/>
</dbReference>
<organism evidence="9 10">
    <name type="scientific">Pelomonas nitida</name>
    <dbReference type="NCBI Taxonomy" id="3299027"/>
    <lineage>
        <taxon>Bacteria</taxon>
        <taxon>Pseudomonadati</taxon>
        <taxon>Pseudomonadota</taxon>
        <taxon>Betaproteobacteria</taxon>
        <taxon>Burkholderiales</taxon>
        <taxon>Sphaerotilaceae</taxon>
        <taxon>Roseateles</taxon>
    </lineage>
</organism>
<sequence>MNTPLSSSWRQWPPLMQVSLASLWRNKWASATVTLCVMLVVLVLLGFLAMADGYQRSQRNTGATDVAVMLAEEATSEPGSRLSREQVSLLAAGPGIVQRDGQPLASAEFSMTVAVARGERGRQNFNLRGMDAQGLALRGGLQIVQGRLFTPGRNEIVVGRRLAAQGDELAPGRTVRLAGRDWQVVGLYALDASLFETEAWADVGAVQAAYGRQGQFQSVRAQLAGPDTAASLATLQQYVAQDNRLKLSVQTERQFFEQQASGTHNLLVYLGWPLAAVLAVGTVAGTLNTLSITVQARRRSLQVLNLLGYSSRVVALCVLSEALILSLLGALCGTVVGWLAFDGVHGVTVGSGFTSVHFDWQLAPGSLLAAIALALAVGALGGLLPAWRVLNSRQGAAA</sequence>